<feature type="transmembrane region" description="Helical" evidence="7">
    <location>
        <begin position="100"/>
        <end position="120"/>
    </location>
</feature>
<dbReference type="AlphaFoldDB" id="A0AAE4VLV7"/>
<dbReference type="Proteomes" id="UP001289135">
    <property type="component" value="Unassembled WGS sequence"/>
</dbReference>
<dbReference type="Gene3D" id="2.30.30.60">
    <property type="match status" value="1"/>
</dbReference>
<evidence type="ECO:0000313" key="11">
    <source>
        <dbReference type="Proteomes" id="UP001289135"/>
    </source>
</evidence>
<dbReference type="Gene3D" id="1.10.287.1260">
    <property type="match status" value="1"/>
</dbReference>
<feature type="domain" description="Mechanosensitive ion channel transmembrane helices 2/3" evidence="9">
    <location>
        <begin position="151"/>
        <end position="191"/>
    </location>
</feature>
<keyword evidence="3" id="KW-1003">Cell membrane</keyword>
<accession>A0AAE4VLV7</accession>
<dbReference type="Pfam" id="PF21088">
    <property type="entry name" value="MS_channel_1st"/>
    <property type="match status" value="1"/>
</dbReference>
<keyword evidence="11" id="KW-1185">Reference proteome</keyword>
<dbReference type="Pfam" id="PF00924">
    <property type="entry name" value="MS_channel_2nd"/>
    <property type="match status" value="1"/>
</dbReference>
<comment type="similarity">
    <text evidence="2">Belongs to the MscS (TC 1.A.23) family.</text>
</comment>
<evidence type="ECO:0000259" key="8">
    <source>
        <dbReference type="Pfam" id="PF00924"/>
    </source>
</evidence>
<protein>
    <submittedName>
        <fullName evidence="10">Mechanosensitive ion channel family protein</fullName>
    </submittedName>
</protein>
<keyword evidence="4 7" id="KW-0812">Transmembrane</keyword>
<proteinExistence type="inferred from homology"/>
<keyword evidence="5 7" id="KW-1133">Transmembrane helix</keyword>
<dbReference type="GO" id="GO:0005886">
    <property type="term" value="C:plasma membrane"/>
    <property type="evidence" value="ECO:0007669"/>
    <property type="project" value="UniProtKB-SubCell"/>
</dbReference>
<sequence length="371" mass="42866">MLYDIILKYFNNNFWSIFKTLVLIFIFFIIFFIFQHFIDKKNYFYIKFNNKKQSSITSKLGYILYTTSNKQLKRGVFISLLLFLVYLIANQYNIIAISLWGYKLFIVNMVLTLAIIILNITPQIHSLLINSSVFSEENVRVKKTKADILTKLITILCISISGALILQTIGIGMELFFALGGILGVALGFAARDFLSGFIGTAIIYWDRPFIVGDMIKFNIDKNTTLEGIVEKIDWRFTVIKPKTKTTIFVPNANFITCMVENLSLNKTRTIGFIVEVYLVATQLIDKISIDLEEEFSRYLWISKDHSTSLDFDFVSVNENFFSFKILVYINYEITTNLGISIYDVKRITSNSITNYLTIYSQRFNISQINV</sequence>
<dbReference type="InterPro" id="IPR006685">
    <property type="entry name" value="MscS_channel_2nd"/>
</dbReference>
<dbReference type="InterPro" id="IPR011014">
    <property type="entry name" value="MscS_channel_TM-2"/>
</dbReference>
<dbReference type="GO" id="GO:0008381">
    <property type="term" value="F:mechanosensitive monoatomic ion channel activity"/>
    <property type="evidence" value="ECO:0007669"/>
    <property type="project" value="UniProtKB-ARBA"/>
</dbReference>
<evidence type="ECO:0000256" key="4">
    <source>
        <dbReference type="ARBA" id="ARBA00022692"/>
    </source>
</evidence>
<dbReference type="EMBL" id="JARGYU010000002">
    <property type="protein sequence ID" value="MDZ5761231.1"/>
    <property type="molecule type" value="Genomic_DNA"/>
</dbReference>
<feature type="transmembrane region" description="Helical" evidence="7">
    <location>
        <begin position="20"/>
        <end position="38"/>
    </location>
</feature>
<dbReference type="SUPFAM" id="SSF82861">
    <property type="entry name" value="Mechanosensitive channel protein MscS (YggB), transmembrane region"/>
    <property type="match status" value="1"/>
</dbReference>
<dbReference type="InterPro" id="IPR023408">
    <property type="entry name" value="MscS_beta-dom_sf"/>
</dbReference>
<feature type="domain" description="Mechanosensitive ion channel MscS" evidence="8">
    <location>
        <begin position="194"/>
        <end position="264"/>
    </location>
</feature>
<organism evidence="10 11">
    <name type="scientific">Lyticum sinuosum</name>
    <dbReference type="NCBI Taxonomy" id="1332059"/>
    <lineage>
        <taxon>Bacteria</taxon>
        <taxon>Pseudomonadati</taxon>
        <taxon>Pseudomonadota</taxon>
        <taxon>Alphaproteobacteria</taxon>
        <taxon>Rickettsiales</taxon>
        <taxon>Lyticum</taxon>
    </lineage>
</organism>
<feature type="transmembrane region" description="Helical" evidence="7">
    <location>
        <begin position="175"/>
        <end position="195"/>
    </location>
</feature>
<reference evidence="10" key="1">
    <citation type="submission" date="2023-02" db="EMBL/GenBank/DDBJ databases">
        <title>Host association and intracellularity evolved multiple times independently in the Rickettsiales.</title>
        <authorList>
            <person name="Castelli M."/>
            <person name="Nardi T."/>
            <person name="Gammuto L."/>
            <person name="Bellinzona G."/>
            <person name="Sabaneyeva E."/>
            <person name="Potekhin A."/>
            <person name="Serra V."/>
            <person name="Petroni G."/>
            <person name="Sassera D."/>
        </authorList>
    </citation>
    <scope>NUCLEOTIDE SEQUENCE</scope>
    <source>
        <strain evidence="10">USBL-36I1</strain>
    </source>
</reference>
<dbReference type="PROSITE" id="PS01246">
    <property type="entry name" value="UPF0003"/>
    <property type="match status" value="1"/>
</dbReference>
<evidence type="ECO:0000256" key="7">
    <source>
        <dbReference type="SAM" id="Phobius"/>
    </source>
</evidence>
<dbReference type="InterPro" id="IPR006686">
    <property type="entry name" value="MscS_channel_CS"/>
</dbReference>
<evidence type="ECO:0000256" key="1">
    <source>
        <dbReference type="ARBA" id="ARBA00004651"/>
    </source>
</evidence>
<evidence type="ECO:0000256" key="6">
    <source>
        <dbReference type="ARBA" id="ARBA00023136"/>
    </source>
</evidence>
<name>A0AAE4VLV7_9RICK</name>
<comment type="subcellular location">
    <subcellularLocation>
        <location evidence="1">Cell membrane</location>
        <topology evidence="1">Multi-pass membrane protein</topology>
    </subcellularLocation>
</comment>
<dbReference type="InterPro" id="IPR010920">
    <property type="entry name" value="LSM_dom_sf"/>
</dbReference>
<evidence type="ECO:0000313" key="10">
    <source>
        <dbReference type="EMBL" id="MDZ5761231.1"/>
    </source>
</evidence>
<feature type="transmembrane region" description="Helical" evidence="7">
    <location>
        <begin position="75"/>
        <end position="94"/>
    </location>
</feature>
<dbReference type="PANTHER" id="PTHR30566">
    <property type="entry name" value="YNAI-RELATED MECHANOSENSITIVE ION CHANNEL"/>
    <property type="match status" value="1"/>
</dbReference>
<gene>
    <name evidence="10" type="ORF">Lyticum_00400</name>
</gene>
<dbReference type="PANTHER" id="PTHR30566:SF5">
    <property type="entry name" value="MECHANOSENSITIVE ION CHANNEL PROTEIN 1, MITOCHONDRIAL-RELATED"/>
    <property type="match status" value="1"/>
</dbReference>
<feature type="transmembrane region" description="Helical" evidence="7">
    <location>
        <begin position="148"/>
        <end position="169"/>
    </location>
</feature>
<evidence type="ECO:0000256" key="5">
    <source>
        <dbReference type="ARBA" id="ARBA00022989"/>
    </source>
</evidence>
<evidence type="ECO:0000256" key="3">
    <source>
        <dbReference type="ARBA" id="ARBA00022475"/>
    </source>
</evidence>
<evidence type="ECO:0000256" key="2">
    <source>
        <dbReference type="ARBA" id="ARBA00008017"/>
    </source>
</evidence>
<comment type="caution">
    <text evidence="10">The sequence shown here is derived from an EMBL/GenBank/DDBJ whole genome shotgun (WGS) entry which is preliminary data.</text>
</comment>
<dbReference type="InterPro" id="IPR049142">
    <property type="entry name" value="MS_channel_1st"/>
</dbReference>
<evidence type="ECO:0000259" key="9">
    <source>
        <dbReference type="Pfam" id="PF21088"/>
    </source>
</evidence>
<dbReference type="SUPFAM" id="SSF50182">
    <property type="entry name" value="Sm-like ribonucleoproteins"/>
    <property type="match status" value="1"/>
</dbReference>
<keyword evidence="6 7" id="KW-0472">Membrane</keyword>